<reference evidence="13" key="1">
    <citation type="journal article" date="2013" name="Genome Biol.">
        <title>Draft genome of the mountain pine beetle, Dendroctonus ponderosae Hopkins, a major forest pest.</title>
        <authorList>
            <person name="Keeling C.I."/>
            <person name="Yuen M.M."/>
            <person name="Liao N.Y."/>
            <person name="Docking T.R."/>
            <person name="Chan S.K."/>
            <person name="Taylor G.A."/>
            <person name="Palmquist D.L."/>
            <person name="Jackman S.D."/>
            <person name="Nguyen A."/>
            <person name="Li M."/>
            <person name="Henderson H."/>
            <person name="Janes J.K."/>
            <person name="Zhao Y."/>
            <person name="Pandoh P."/>
            <person name="Moore R."/>
            <person name="Sperling F.A."/>
            <person name="Huber D.P."/>
            <person name="Birol I."/>
            <person name="Jones S.J."/>
            <person name="Bohlmann J."/>
        </authorList>
    </citation>
    <scope>NUCLEOTIDE SEQUENCE</scope>
</reference>
<name>A0AAR5PIR6_DENPD</name>
<organism evidence="12 13">
    <name type="scientific">Dendroctonus ponderosae</name>
    <name type="common">Mountain pine beetle</name>
    <dbReference type="NCBI Taxonomy" id="77166"/>
    <lineage>
        <taxon>Eukaryota</taxon>
        <taxon>Metazoa</taxon>
        <taxon>Ecdysozoa</taxon>
        <taxon>Arthropoda</taxon>
        <taxon>Hexapoda</taxon>
        <taxon>Insecta</taxon>
        <taxon>Pterygota</taxon>
        <taxon>Neoptera</taxon>
        <taxon>Endopterygota</taxon>
        <taxon>Coleoptera</taxon>
        <taxon>Polyphaga</taxon>
        <taxon>Cucujiformia</taxon>
        <taxon>Curculionidae</taxon>
        <taxon>Scolytinae</taxon>
        <taxon>Dendroctonus</taxon>
    </lineage>
</organism>
<dbReference type="InterPro" id="IPR017972">
    <property type="entry name" value="Cyt_P450_CS"/>
</dbReference>
<feature type="chain" id="PRO_5043736785" description="Cytochrome P450" evidence="11">
    <location>
        <begin position="19"/>
        <end position="979"/>
    </location>
</feature>
<keyword evidence="5 10" id="KW-0479">Metal-binding</keyword>
<dbReference type="AlphaFoldDB" id="A0AAR5PIR6"/>
<dbReference type="InterPro" id="IPR036396">
    <property type="entry name" value="Cyt_P450_sf"/>
</dbReference>
<sequence>MILLCVLVCSVVFWLCFSCFRPKNYPPGPGFLPIVGNLMFYKNQHKKLGFHHLVWMNLAEKFGPIVGLKLGRSLVVTVSGPAAIKEVLTRAEFDGRPDGFFFRLRTFGKRLGIVFSDGPLWKTQRRFSLHHLRNFGFGRKQMEEKIQDECKSFVEKLNEKCNLPVFMHNAFDISVLNALWAMLAGKRFDVDDERLTTLLQIIHECFRIVDMSGGLINQMPFIRYLAPSACGYNQILDVLNRMWTFLQETVDGHKRTILSQPRDLIDAFLHSMTIKVDVSFTDDQLIALCLDLFMAGAETTSSSLGFAAMYMVLNPDVQKKVQAELDEVVGRGKWPTLKDKGNLKYTQAVLLELQRISNLAPMGIAHRAVKTTKLMGYDIAENTIILTNLYSLHMDPKIWENPKKFQPERFLDRNKLNAHEDYYIPFGLGKRRCLGEVLAKTNLFLFFTALLHHFTLEPVEDWYPEALPFDGVTLAPKPFKVKLIKRNFMLTEILLLVLCIILLLYYISNDGCQKFPPGPPWRPFIGNGPELRRLAKEYGGQHLAITELARRYDTEVVGLKLGKERVICVCSYATVRQVLTSDDYQGRPDNFFMKLRTMGTRKGITVADGDLWKEQRAFLVSHLRALGFGTTLMEQMIKEEIKQTITLIEKNVEMVDLSATLAPSILNILWTLTSGKNVKGNNRVEKLLQLLRQRTRAFDMSGGTLNNYPWLRFVAPEKSGYNLMKTINIEVRNLIMETINDHKKSWKDERCDDFIYSFLTEMKKREGKRSYFSEEQLVMVCLDIFIAGSATTSNTIDTALLAMILYPEVQDKVHQSLDSAFKKNADVSYCDKERVPYVNAVLLECQRYFPVVPVIGPRRVLKTTHLDEYLIPKETTVLLNLHSVHHDQNYWKDPAVFRPERFLDENSNLICQDRVLTFGLGKRRCLGEALARACLFLFFVEILRKYKIEYTGSTKPTGKQTPGMIMSPEHYKAKFSLRV</sequence>
<keyword evidence="9" id="KW-0472">Membrane</keyword>
<dbReference type="CDD" id="cd20651">
    <property type="entry name" value="CYP15A1-like"/>
    <property type="match status" value="2"/>
</dbReference>
<dbReference type="PRINTS" id="PR00385">
    <property type="entry name" value="P450"/>
</dbReference>
<evidence type="ECO:0000256" key="5">
    <source>
        <dbReference type="ARBA" id="ARBA00022723"/>
    </source>
</evidence>
<evidence type="ECO:0000256" key="10">
    <source>
        <dbReference type="PIRSR" id="PIRSR602401-1"/>
    </source>
</evidence>
<evidence type="ECO:0008006" key="14">
    <source>
        <dbReference type="Google" id="ProtNLM"/>
    </source>
</evidence>
<keyword evidence="8" id="KW-0503">Monooxygenase</keyword>
<evidence type="ECO:0000256" key="7">
    <source>
        <dbReference type="ARBA" id="ARBA00023004"/>
    </source>
</evidence>
<keyword evidence="11" id="KW-0732">Signal</keyword>
<dbReference type="FunFam" id="1.10.630.10:FF:000002">
    <property type="entry name" value="Cytochrome P450 1A1"/>
    <property type="match status" value="2"/>
</dbReference>
<dbReference type="PROSITE" id="PS00086">
    <property type="entry name" value="CYTOCHROME_P450"/>
    <property type="match status" value="2"/>
</dbReference>
<proteinExistence type="inferred from homology"/>
<evidence type="ECO:0000256" key="11">
    <source>
        <dbReference type="SAM" id="SignalP"/>
    </source>
</evidence>
<reference evidence="12" key="2">
    <citation type="submission" date="2024-08" db="UniProtKB">
        <authorList>
            <consortium name="EnsemblMetazoa"/>
        </authorList>
    </citation>
    <scope>IDENTIFICATION</scope>
</reference>
<dbReference type="Proteomes" id="UP000019118">
    <property type="component" value="Unassembled WGS sequence"/>
</dbReference>
<keyword evidence="6" id="KW-0560">Oxidoreductase</keyword>
<dbReference type="Gene3D" id="1.10.630.10">
    <property type="entry name" value="Cytochrome P450"/>
    <property type="match status" value="2"/>
</dbReference>
<keyword evidence="4 10" id="KW-0349">Heme</keyword>
<dbReference type="GO" id="GO:0008395">
    <property type="term" value="F:steroid hydroxylase activity"/>
    <property type="evidence" value="ECO:0007669"/>
    <property type="project" value="TreeGrafter"/>
</dbReference>
<evidence type="ECO:0000256" key="4">
    <source>
        <dbReference type="ARBA" id="ARBA00022617"/>
    </source>
</evidence>
<evidence type="ECO:0000313" key="12">
    <source>
        <dbReference type="EnsemblMetazoa" id="XP_019760651.1"/>
    </source>
</evidence>
<comment type="subcellular location">
    <subcellularLocation>
        <location evidence="2">Membrane</location>
    </subcellularLocation>
</comment>
<evidence type="ECO:0000313" key="13">
    <source>
        <dbReference type="Proteomes" id="UP000019118"/>
    </source>
</evidence>
<dbReference type="EnsemblMetazoa" id="XM_019905092.1">
    <property type="protein sequence ID" value="XP_019760651.1"/>
    <property type="gene ID" value="LOC109538052"/>
</dbReference>
<dbReference type="GO" id="GO:0005737">
    <property type="term" value="C:cytoplasm"/>
    <property type="evidence" value="ECO:0007669"/>
    <property type="project" value="TreeGrafter"/>
</dbReference>
<keyword evidence="7 10" id="KW-0408">Iron</keyword>
<comment type="cofactor">
    <cofactor evidence="1 10">
        <name>heme</name>
        <dbReference type="ChEBI" id="CHEBI:30413"/>
    </cofactor>
</comment>
<evidence type="ECO:0000256" key="6">
    <source>
        <dbReference type="ARBA" id="ARBA00023002"/>
    </source>
</evidence>
<dbReference type="GO" id="GO:0005506">
    <property type="term" value="F:iron ion binding"/>
    <property type="evidence" value="ECO:0007669"/>
    <property type="project" value="InterPro"/>
</dbReference>
<keyword evidence="13" id="KW-1185">Reference proteome</keyword>
<evidence type="ECO:0000256" key="8">
    <source>
        <dbReference type="ARBA" id="ARBA00023033"/>
    </source>
</evidence>
<accession>A0AAR5PIR6</accession>
<dbReference type="GO" id="GO:0020037">
    <property type="term" value="F:heme binding"/>
    <property type="evidence" value="ECO:0007669"/>
    <property type="project" value="InterPro"/>
</dbReference>
<dbReference type="PANTHER" id="PTHR24300">
    <property type="entry name" value="CYTOCHROME P450 508A4-RELATED"/>
    <property type="match status" value="1"/>
</dbReference>
<dbReference type="Pfam" id="PF00067">
    <property type="entry name" value="p450"/>
    <property type="match status" value="2"/>
</dbReference>
<dbReference type="PRINTS" id="PR00463">
    <property type="entry name" value="EP450I"/>
</dbReference>
<protein>
    <recommendedName>
        <fullName evidence="14">Cytochrome P450</fullName>
    </recommendedName>
</protein>
<feature type="binding site" description="axial binding residue" evidence="10">
    <location>
        <position position="433"/>
    </location>
    <ligand>
        <name>heme</name>
        <dbReference type="ChEBI" id="CHEBI:30413"/>
    </ligand>
    <ligandPart>
        <name>Fe</name>
        <dbReference type="ChEBI" id="CHEBI:18248"/>
    </ligandPart>
</feature>
<dbReference type="GO" id="GO:0016712">
    <property type="term" value="F:oxidoreductase activity, acting on paired donors, with incorporation or reduction of molecular oxygen, reduced flavin or flavoprotein as one donor, and incorporation of one atom of oxygen"/>
    <property type="evidence" value="ECO:0007669"/>
    <property type="project" value="TreeGrafter"/>
</dbReference>
<feature type="signal peptide" evidence="11">
    <location>
        <begin position="1"/>
        <end position="18"/>
    </location>
</feature>
<evidence type="ECO:0000256" key="1">
    <source>
        <dbReference type="ARBA" id="ARBA00001971"/>
    </source>
</evidence>
<evidence type="ECO:0000256" key="3">
    <source>
        <dbReference type="ARBA" id="ARBA00010617"/>
    </source>
</evidence>
<dbReference type="GO" id="GO:0006082">
    <property type="term" value="P:organic acid metabolic process"/>
    <property type="evidence" value="ECO:0007669"/>
    <property type="project" value="TreeGrafter"/>
</dbReference>
<comment type="similarity">
    <text evidence="3">Belongs to the cytochrome P450 family.</text>
</comment>
<dbReference type="GO" id="GO:0006805">
    <property type="term" value="P:xenobiotic metabolic process"/>
    <property type="evidence" value="ECO:0007669"/>
    <property type="project" value="TreeGrafter"/>
</dbReference>
<dbReference type="InterPro" id="IPR002401">
    <property type="entry name" value="Cyt_P450_E_grp-I"/>
</dbReference>
<dbReference type="GO" id="GO:0016020">
    <property type="term" value="C:membrane"/>
    <property type="evidence" value="ECO:0007669"/>
    <property type="project" value="UniProtKB-SubCell"/>
</dbReference>
<dbReference type="InterPro" id="IPR001128">
    <property type="entry name" value="Cyt_P450"/>
</dbReference>
<dbReference type="InterPro" id="IPR050182">
    <property type="entry name" value="Cytochrome_P450_fam2"/>
</dbReference>
<dbReference type="SUPFAM" id="SSF48264">
    <property type="entry name" value="Cytochrome P450"/>
    <property type="match status" value="2"/>
</dbReference>
<dbReference type="PANTHER" id="PTHR24300:SF376">
    <property type="entry name" value="CYTOCHROME P450 15A1"/>
    <property type="match status" value="1"/>
</dbReference>
<evidence type="ECO:0000256" key="2">
    <source>
        <dbReference type="ARBA" id="ARBA00004370"/>
    </source>
</evidence>
<evidence type="ECO:0000256" key="9">
    <source>
        <dbReference type="ARBA" id="ARBA00023136"/>
    </source>
</evidence>